<name>C5A4G7_THEGJ</name>
<sequence length="133" mass="14746">MRLFKTLLVSSLLFAAFTFLLFQSMAQEKVNIVFYQTGYDPETYTVQYVDTTLPLAGEYSVQGDNVTVLTVEGRHGGHFRTSLRAVRLVGVFNTSDDVEVELHPKVGMPWGVLLGVVLSGGVFGYAFRVLGFE</sequence>
<keyword evidence="1" id="KW-1133">Transmembrane helix</keyword>
<dbReference type="eggNOG" id="arCOG09825">
    <property type="taxonomic scope" value="Archaea"/>
</dbReference>
<dbReference type="RefSeq" id="WP_015858247.1">
    <property type="nucleotide sequence ID" value="NC_012804.1"/>
</dbReference>
<keyword evidence="1" id="KW-0812">Transmembrane</keyword>
<accession>C5A4G7</accession>
<dbReference type="AlphaFoldDB" id="C5A4G7"/>
<protein>
    <submittedName>
        <fullName evidence="2">Uncharacterized protein</fullName>
    </submittedName>
</protein>
<feature type="transmembrane region" description="Helical" evidence="1">
    <location>
        <begin position="110"/>
        <end position="130"/>
    </location>
</feature>
<evidence type="ECO:0000256" key="1">
    <source>
        <dbReference type="SAM" id="Phobius"/>
    </source>
</evidence>
<evidence type="ECO:0000313" key="3">
    <source>
        <dbReference type="Proteomes" id="UP000001488"/>
    </source>
</evidence>
<evidence type="ECO:0000313" key="2">
    <source>
        <dbReference type="EMBL" id="ACS33129.1"/>
    </source>
</evidence>
<dbReference type="OrthoDB" id="377171at2157"/>
<dbReference type="STRING" id="593117.TGAM_0627"/>
<reference evidence="2 3" key="1">
    <citation type="journal article" date="2007" name="Genome Biol.">
        <title>Genome analysis and genome-wide proteomics of Thermococcus gammatolerans, the most radioresistant organism known amongst the Archaea.</title>
        <authorList>
            <person name="Zivanovic Y."/>
            <person name="Armengaud J."/>
            <person name="Lagorce A."/>
            <person name="Leplat C."/>
            <person name="Guerin P."/>
            <person name="Dutertre M."/>
            <person name="Anthouard V."/>
            <person name="Forterre P."/>
            <person name="Wincker P."/>
            <person name="Confalonieri F."/>
        </authorList>
    </citation>
    <scope>NUCLEOTIDE SEQUENCE [LARGE SCALE GENOMIC DNA]</scope>
    <source>
        <strain evidence="3">DSM 15229 / JCM 11827 / EJ3</strain>
    </source>
</reference>
<dbReference type="Proteomes" id="UP000001488">
    <property type="component" value="Chromosome"/>
</dbReference>
<keyword evidence="3" id="KW-1185">Reference proteome</keyword>
<dbReference type="HOGENOM" id="CLU_157017_0_0_2"/>
<organism evidence="2 3">
    <name type="scientific">Thermococcus gammatolerans (strain DSM 15229 / JCM 11827 / EJ3)</name>
    <dbReference type="NCBI Taxonomy" id="593117"/>
    <lineage>
        <taxon>Archaea</taxon>
        <taxon>Methanobacteriati</taxon>
        <taxon>Methanobacteriota</taxon>
        <taxon>Thermococci</taxon>
        <taxon>Thermococcales</taxon>
        <taxon>Thermococcaceae</taxon>
        <taxon>Thermococcus</taxon>
    </lineage>
</organism>
<gene>
    <name evidence="2" type="ordered locus">TGAM_0627</name>
</gene>
<dbReference type="PATRIC" id="fig|593117.10.peg.625"/>
<dbReference type="PaxDb" id="593117-TGAM_0627"/>
<dbReference type="GeneID" id="7987250"/>
<dbReference type="EMBL" id="CP001398">
    <property type="protein sequence ID" value="ACS33129.1"/>
    <property type="molecule type" value="Genomic_DNA"/>
</dbReference>
<dbReference type="KEGG" id="tga:TGAM_0627"/>
<keyword evidence="1" id="KW-0472">Membrane</keyword>
<proteinExistence type="predicted"/>